<organism evidence="1">
    <name type="scientific">Tanacetum cinerariifolium</name>
    <name type="common">Dalmatian daisy</name>
    <name type="synonym">Chrysanthemum cinerariifolium</name>
    <dbReference type="NCBI Taxonomy" id="118510"/>
    <lineage>
        <taxon>Eukaryota</taxon>
        <taxon>Viridiplantae</taxon>
        <taxon>Streptophyta</taxon>
        <taxon>Embryophyta</taxon>
        <taxon>Tracheophyta</taxon>
        <taxon>Spermatophyta</taxon>
        <taxon>Magnoliopsida</taxon>
        <taxon>eudicotyledons</taxon>
        <taxon>Gunneridae</taxon>
        <taxon>Pentapetalae</taxon>
        <taxon>asterids</taxon>
        <taxon>campanulids</taxon>
        <taxon>Asterales</taxon>
        <taxon>Asteraceae</taxon>
        <taxon>Asteroideae</taxon>
        <taxon>Anthemideae</taxon>
        <taxon>Anthemidinae</taxon>
        <taxon>Tanacetum</taxon>
    </lineage>
</organism>
<sequence length="78" mass="8915">EKALYAVFLLHTHRGNYAPAELARVLELRPATSWAFAQKVLAALQRRRLAADYEENEPWAHVLLEVEVEMEVQEVGAE</sequence>
<accession>A0A699X272</accession>
<comment type="caution">
    <text evidence="1">The sequence shown here is derived from an EMBL/GenBank/DDBJ whole genome shotgun (WGS) entry which is preliminary data.</text>
</comment>
<name>A0A699X272_TANCI</name>
<dbReference type="EMBL" id="BKCJ011798959">
    <property type="protein sequence ID" value="GFD53827.1"/>
    <property type="molecule type" value="Genomic_DNA"/>
</dbReference>
<protein>
    <submittedName>
        <fullName evidence="1">Uncharacterized protein</fullName>
    </submittedName>
</protein>
<gene>
    <name evidence="1" type="ORF">Tci_925796</name>
</gene>
<evidence type="ECO:0000313" key="1">
    <source>
        <dbReference type="EMBL" id="GFD53827.1"/>
    </source>
</evidence>
<reference evidence="1" key="1">
    <citation type="journal article" date="2019" name="Sci. Rep.">
        <title>Draft genome of Tanacetum cinerariifolium, the natural source of mosquito coil.</title>
        <authorList>
            <person name="Yamashiro T."/>
            <person name="Shiraishi A."/>
            <person name="Satake H."/>
            <person name="Nakayama K."/>
        </authorList>
    </citation>
    <scope>NUCLEOTIDE SEQUENCE</scope>
</reference>
<feature type="non-terminal residue" evidence="1">
    <location>
        <position position="1"/>
    </location>
</feature>
<proteinExistence type="predicted"/>
<dbReference type="AlphaFoldDB" id="A0A699X272"/>